<dbReference type="AlphaFoldDB" id="A0A5K7XHY5"/>
<sequence>MISRAAVNGAGSQPGSVVGGGAMLRLGRRGSAMQAPFHRSSGIGNADAAVFKCYLRIN</sequence>
<dbReference type="EMBL" id="AP021861">
    <property type="protein sequence ID" value="BBO36058.1"/>
    <property type="molecule type" value="Genomic_DNA"/>
</dbReference>
<dbReference type="KEGG" id="lpav:PLANPX_5670"/>
<name>A0A5K7XHY5_9BACT</name>
<evidence type="ECO:0000313" key="1">
    <source>
        <dbReference type="EMBL" id="BBO36058.1"/>
    </source>
</evidence>
<gene>
    <name evidence="1" type="ORF">PLANPX_5670</name>
</gene>
<organism evidence="1 2">
    <name type="scientific">Lacipirellula parvula</name>
    <dbReference type="NCBI Taxonomy" id="2650471"/>
    <lineage>
        <taxon>Bacteria</taxon>
        <taxon>Pseudomonadati</taxon>
        <taxon>Planctomycetota</taxon>
        <taxon>Planctomycetia</taxon>
        <taxon>Pirellulales</taxon>
        <taxon>Lacipirellulaceae</taxon>
        <taxon>Lacipirellula</taxon>
    </lineage>
</organism>
<accession>A0A5K7XHY5</accession>
<evidence type="ECO:0000313" key="2">
    <source>
        <dbReference type="Proteomes" id="UP000326837"/>
    </source>
</evidence>
<protein>
    <submittedName>
        <fullName evidence="1">Uncharacterized protein</fullName>
    </submittedName>
</protein>
<proteinExistence type="predicted"/>
<dbReference type="Proteomes" id="UP000326837">
    <property type="component" value="Chromosome"/>
</dbReference>
<keyword evidence="2" id="KW-1185">Reference proteome</keyword>
<reference evidence="2" key="1">
    <citation type="submission" date="2019-10" db="EMBL/GenBank/DDBJ databases">
        <title>Lacipirellula parvula gen. nov., sp. nov., representing a lineage of planctomycetes widespread in freshwater anoxic habitats, and description of the family Lacipirellulaceae.</title>
        <authorList>
            <person name="Dedysh S.N."/>
            <person name="Kulichevskaya I.S."/>
            <person name="Beletsky A.V."/>
            <person name="Rakitin A.L."/>
            <person name="Mardanov A.V."/>
            <person name="Ivanova A.A."/>
            <person name="Saltykova V.X."/>
            <person name="Rijpstra W.I.C."/>
            <person name="Sinninghe Damste J.S."/>
            <person name="Ravin N.V."/>
        </authorList>
    </citation>
    <scope>NUCLEOTIDE SEQUENCE [LARGE SCALE GENOMIC DNA]</scope>
    <source>
        <strain evidence="2">PX69</strain>
    </source>
</reference>